<dbReference type="SUPFAM" id="SSF54171">
    <property type="entry name" value="DNA-binding domain"/>
    <property type="match status" value="1"/>
</dbReference>
<protein>
    <recommendedName>
        <fullName evidence="9">AP2/ERF domain-containing protein</fullName>
    </recommendedName>
</protein>
<evidence type="ECO:0000256" key="3">
    <source>
        <dbReference type="ARBA" id="ARBA00023015"/>
    </source>
</evidence>
<dbReference type="GO" id="GO:0009873">
    <property type="term" value="P:ethylene-activated signaling pathway"/>
    <property type="evidence" value="ECO:0007669"/>
    <property type="project" value="UniProtKB-KW"/>
</dbReference>
<dbReference type="CDD" id="cd00018">
    <property type="entry name" value="AP2"/>
    <property type="match status" value="1"/>
</dbReference>
<evidence type="ECO:0000256" key="2">
    <source>
        <dbReference type="ARBA" id="ARBA00022745"/>
    </source>
</evidence>
<dbReference type="Proteomes" id="UP000323000">
    <property type="component" value="Chromosome 11"/>
</dbReference>
<dbReference type="EMBL" id="VAHF01000011">
    <property type="protein sequence ID" value="TXG51470.1"/>
    <property type="molecule type" value="Genomic_DNA"/>
</dbReference>
<dbReference type="Gene3D" id="3.30.730.10">
    <property type="entry name" value="AP2/ERF domain"/>
    <property type="match status" value="1"/>
</dbReference>
<name>A0A5C7H392_9ROSI</name>
<dbReference type="InterPro" id="IPR016177">
    <property type="entry name" value="DNA-bd_dom_sf"/>
</dbReference>
<dbReference type="SMART" id="SM00380">
    <property type="entry name" value="AP2"/>
    <property type="match status" value="1"/>
</dbReference>
<dbReference type="AlphaFoldDB" id="A0A5C7H392"/>
<keyword evidence="6" id="KW-0804">Transcription</keyword>
<dbReference type="PANTHER" id="PTHR31194">
    <property type="entry name" value="SHN SHINE , DNA BINDING / TRANSCRIPTION FACTOR"/>
    <property type="match status" value="1"/>
</dbReference>
<keyword evidence="3" id="KW-0805">Transcription regulation</keyword>
<evidence type="ECO:0000313" key="11">
    <source>
        <dbReference type="Proteomes" id="UP000323000"/>
    </source>
</evidence>
<dbReference type="OrthoDB" id="1276482at2759"/>
<dbReference type="GO" id="GO:0003700">
    <property type="term" value="F:DNA-binding transcription factor activity"/>
    <property type="evidence" value="ECO:0007669"/>
    <property type="project" value="InterPro"/>
</dbReference>
<comment type="caution">
    <text evidence="10">The sequence shown here is derived from an EMBL/GenBank/DDBJ whole genome shotgun (WGS) entry which is preliminary data.</text>
</comment>
<dbReference type="GO" id="GO:0003677">
    <property type="term" value="F:DNA binding"/>
    <property type="evidence" value="ECO:0007669"/>
    <property type="project" value="UniProtKB-KW"/>
</dbReference>
<comment type="similarity">
    <text evidence="8">Belongs to the AP2/ERF transcription factor family. ERF subfamily.</text>
</comment>
<comment type="subcellular location">
    <subcellularLocation>
        <location evidence="1">Nucleus</location>
    </subcellularLocation>
</comment>
<gene>
    <name evidence="10" type="ORF">EZV62_023994</name>
</gene>
<accession>A0A5C7H392</accession>
<keyword evidence="11" id="KW-1185">Reference proteome</keyword>
<sequence>MPGLQRQILNQDISMNCDDEKDIIKKMKREENSMSMRKIRIIYDDPDATDSDSEDDDECFSQKRNRVMKSNRRVYEILHPRSSYQPCVVENALEHIDVVPSKNVVVNTKFDENKKSPKSSTIYKGVRRRPWGKFSAEIRDPLRKVRVWLGTYNTAEEAASAYQKKKLEFESLVELQKNKIVSATSIDVSEVSNGSFSLPSPSSVLDDGNRLGNLIKQEDEHENKSVQECNAEKKLVRNYNPEEVVEECAGETVVKHCNVEKFWPVCDLKVDFEEEQSISYLLEEPDLSPTISENLGFTDISLQCQADYGQFYHDEYSCNYAEDPCLCDLENGEVIDFSNIGTKFEDFAWADGTLDFE</sequence>
<evidence type="ECO:0000256" key="1">
    <source>
        <dbReference type="ARBA" id="ARBA00004123"/>
    </source>
</evidence>
<keyword evidence="2" id="KW-0936">Ethylene signaling pathway</keyword>
<keyword evidence="7" id="KW-0539">Nucleus</keyword>
<dbReference type="PROSITE" id="PS51032">
    <property type="entry name" value="AP2_ERF"/>
    <property type="match status" value="1"/>
</dbReference>
<evidence type="ECO:0000313" key="10">
    <source>
        <dbReference type="EMBL" id="TXG51470.1"/>
    </source>
</evidence>
<dbReference type="PANTHER" id="PTHR31194:SF203">
    <property type="entry name" value="AP2_ERF DOMAIN-CONTAINING PROTEIN"/>
    <property type="match status" value="1"/>
</dbReference>
<dbReference type="Pfam" id="PF00847">
    <property type="entry name" value="AP2"/>
    <property type="match status" value="1"/>
</dbReference>
<evidence type="ECO:0000256" key="7">
    <source>
        <dbReference type="ARBA" id="ARBA00023242"/>
    </source>
</evidence>
<evidence type="ECO:0000259" key="9">
    <source>
        <dbReference type="PROSITE" id="PS51032"/>
    </source>
</evidence>
<keyword evidence="5" id="KW-0010">Activator</keyword>
<dbReference type="InterPro" id="IPR050913">
    <property type="entry name" value="AP2/ERF_ERF"/>
</dbReference>
<evidence type="ECO:0000256" key="5">
    <source>
        <dbReference type="ARBA" id="ARBA00023159"/>
    </source>
</evidence>
<dbReference type="InterPro" id="IPR036955">
    <property type="entry name" value="AP2/ERF_dom_sf"/>
</dbReference>
<reference evidence="11" key="1">
    <citation type="journal article" date="2019" name="Gigascience">
        <title>De novo genome assembly of the endangered Acer yangbiense, a plant species with extremely small populations endemic to Yunnan Province, China.</title>
        <authorList>
            <person name="Yang J."/>
            <person name="Wariss H.M."/>
            <person name="Tao L."/>
            <person name="Zhang R."/>
            <person name="Yun Q."/>
            <person name="Hollingsworth P."/>
            <person name="Dao Z."/>
            <person name="Luo G."/>
            <person name="Guo H."/>
            <person name="Ma Y."/>
            <person name="Sun W."/>
        </authorList>
    </citation>
    <scope>NUCLEOTIDE SEQUENCE [LARGE SCALE GENOMIC DNA]</scope>
    <source>
        <strain evidence="11">cv. Malutang</strain>
    </source>
</reference>
<proteinExistence type="inferred from homology"/>
<evidence type="ECO:0000256" key="6">
    <source>
        <dbReference type="ARBA" id="ARBA00023163"/>
    </source>
</evidence>
<organism evidence="10 11">
    <name type="scientific">Acer yangbiense</name>
    <dbReference type="NCBI Taxonomy" id="1000413"/>
    <lineage>
        <taxon>Eukaryota</taxon>
        <taxon>Viridiplantae</taxon>
        <taxon>Streptophyta</taxon>
        <taxon>Embryophyta</taxon>
        <taxon>Tracheophyta</taxon>
        <taxon>Spermatophyta</taxon>
        <taxon>Magnoliopsida</taxon>
        <taxon>eudicotyledons</taxon>
        <taxon>Gunneridae</taxon>
        <taxon>Pentapetalae</taxon>
        <taxon>rosids</taxon>
        <taxon>malvids</taxon>
        <taxon>Sapindales</taxon>
        <taxon>Sapindaceae</taxon>
        <taxon>Hippocastanoideae</taxon>
        <taxon>Acereae</taxon>
        <taxon>Acer</taxon>
    </lineage>
</organism>
<dbReference type="InterPro" id="IPR001471">
    <property type="entry name" value="AP2/ERF_dom"/>
</dbReference>
<dbReference type="GO" id="GO:0005634">
    <property type="term" value="C:nucleus"/>
    <property type="evidence" value="ECO:0007669"/>
    <property type="project" value="UniProtKB-SubCell"/>
</dbReference>
<feature type="domain" description="AP2/ERF" evidence="9">
    <location>
        <begin position="122"/>
        <end position="180"/>
    </location>
</feature>
<keyword evidence="4" id="KW-0238">DNA-binding</keyword>
<dbReference type="PRINTS" id="PR00367">
    <property type="entry name" value="ETHRSPELEMNT"/>
</dbReference>
<evidence type="ECO:0000256" key="4">
    <source>
        <dbReference type="ARBA" id="ARBA00023125"/>
    </source>
</evidence>
<evidence type="ECO:0000256" key="8">
    <source>
        <dbReference type="ARBA" id="ARBA00024343"/>
    </source>
</evidence>